<reference evidence="1" key="1">
    <citation type="submission" date="2023-06" db="EMBL/GenBank/DDBJ databases">
        <authorList>
            <consortium name="Lawrence Berkeley National Laboratory"/>
            <person name="Ahrendt S."/>
            <person name="Sahu N."/>
            <person name="Indic B."/>
            <person name="Wong-Bajracharya J."/>
            <person name="Merenyi Z."/>
            <person name="Ke H.-M."/>
            <person name="Monk M."/>
            <person name="Kocsube S."/>
            <person name="Drula E."/>
            <person name="Lipzen A."/>
            <person name="Balint B."/>
            <person name="Henrissat B."/>
            <person name="Andreopoulos B."/>
            <person name="Martin F.M."/>
            <person name="Harder C.B."/>
            <person name="Rigling D."/>
            <person name="Ford K.L."/>
            <person name="Foster G.D."/>
            <person name="Pangilinan J."/>
            <person name="Papanicolaou A."/>
            <person name="Barry K."/>
            <person name="LaButti K."/>
            <person name="Viragh M."/>
            <person name="Koriabine M."/>
            <person name="Yan M."/>
            <person name="Riley R."/>
            <person name="Champramary S."/>
            <person name="Plett K.L."/>
            <person name="Tsai I.J."/>
            <person name="Slot J."/>
            <person name="Sipos G."/>
            <person name="Plett J."/>
            <person name="Nagy L.G."/>
            <person name="Grigoriev I.V."/>
        </authorList>
    </citation>
    <scope>NUCLEOTIDE SEQUENCE</scope>
    <source>
        <strain evidence="1">FPL87.14</strain>
    </source>
</reference>
<proteinExistence type="predicted"/>
<feature type="non-terminal residue" evidence="1">
    <location>
        <position position="1"/>
    </location>
</feature>
<sequence length="170" mass="19667">FRYAPLNKGCISFPDQTTGFYYYWTHPDLPTTAGQLRFRLTPTSNPSLFESGSDLLKPNGTPWAISVARLFGLQDVYYAHRLLEDGLVTKDLISSEYFRLYQKHRLQLHSVLIESLEDAFSLYLPCWSQALHMVTPRGVESIRLRLGDHSWVEDLKLVEPRKQGQFFRAV</sequence>
<evidence type="ECO:0000313" key="1">
    <source>
        <dbReference type="EMBL" id="KAK0436015.1"/>
    </source>
</evidence>
<dbReference type="AlphaFoldDB" id="A0AA39J4I9"/>
<accession>A0AA39J4I9</accession>
<organism evidence="1 2">
    <name type="scientific">Armillaria borealis</name>
    <dbReference type="NCBI Taxonomy" id="47425"/>
    <lineage>
        <taxon>Eukaryota</taxon>
        <taxon>Fungi</taxon>
        <taxon>Dikarya</taxon>
        <taxon>Basidiomycota</taxon>
        <taxon>Agaricomycotina</taxon>
        <taxon>Agaricomycetes</taxon>
        <taxon>Agaricomycetidae</taxon>
        <taxon>Agaricales</taxon>
        <taxon>Marasmiineae</taxon>
        <taxon>Physalacriaceae</taxon>
        <taxon>Armillaria</taxon>
    </lineage>
</organism>
<evidence type="ECO:0000313" key="2">
    <source>
        <dbReference type="Proteomes" id="UP001175226"/>
    </source>
</evidence>
<dbReference type="EMBL" id="JAUEPT010000058">
    <property type="protein sequence ID" value="KAK0436015.1"/>
    <property type="molecule type" value="Genomic_DNA"/>
</dbReference>
<protein>
    <submittedName>
        <fullName evidence="1">Uncharacterized protein</fullName>
    </submittedName>
</protein>
<comment type="caution">
    <text evidence="1">The sequence shown here is derived from an EMBL/GenBank/DDBJ whole genome shotgun (WGS) entry which is preliminary data.</text>
</comment>
<gene>
    <name evidence="1" type="ORF">EV421DRAFT_1716242</name>
</gene>
<dbReference type="Proteomes" id="UP001175226">
    <property type="component" value="Unassembled WGS sequence"/>
</dbReference>
<keyword evidence="2" id="KW-1185">Reference proteome</keyword>
<name>A0AA39J4I9_9AGAR</name>